<dbReference type="PRINTS" id="PR01021">
    <property type="entry name" value="OMPADOMAIN"/>
</dbReference>
<dbReference type="Pfam" id="PF07676">
    <property type="entry name" value="PD40"/>
    <property type="match status" value="4"/>
</dbReference>
<dbReference type="Pfam" id="PF00691">
    <property type="entry name" value="OmpA"/>
    <property type="match status" value="1"/>
</dbReference>
<dbReference type="InterPro" id="IPR011990">
    <property type="entry name" value="TPR-like_helical_dom_sf"/>
</dbReference>
<evidence type="ECO:0000256" key="2">
    <source>
        <dbReference type="ARBA" id="ARBA00022737"/>
    </source>
</evidence>
<keyword evidence="4 7" id="KW-0472">Membrane</keyword>
<dbReference type="SUPFAM" id="SSF82171">
    <property type="entry name" value="DPP6 N-terminal domain-like"/>
    <property type="match status" value="1"/>
</dbReference>
<evidence type="ECO:0000313" key="11">
    <source>
        <dbReference type="Proteomes" id="UP000601055"/>
    </source>
</evidence>
<dbReference type="PROSITE" id="PS51123">
    <property type="entry name" value="OMPA_2"/>
    <property type="match status" value="1"/>
</dbReference>
<dbReference type="InterPro" id="IPR019734">
    <property type="entry name" value="TPR_rpt"/>
</dbReference>
<dbReference type="InterPro" id="IPR008969">
    <property type="entry name" value="CarboxyPept-like_regulatory"/>
</dbReference>
<keyword evidence="5" id="KW-0998">Cell outer membrane</keyword>
<evidence type="ECO:0000259" key="9">
    <source>
        <dbReference type="PROSITE" id="PS51123"/>
    </source>
</evidence>
<dbReference type="CDD" id="cd07185">
    <property type="entry name" value="OmpA_C-like"/>
    <property type="match status" value="1"/>
</dbReference>
<dbReference type="InterPro" id="IPR011659">
    <property type="entry name" value="WD40"/>
</dbReference>
<keyword evidence="8" id="KW-0732">Signal</keyword>
<feature type="signal peptide" evidence="8">
    <location>
        <begin position="1"/>
        <end position="18"/>
    </location>
</feature>
<dbReference type="GO" id="GO:0009279">
    <property type="term" value="C:cell outer membrane"/>
    <property type="evidence" value="ECO:0007669"/>
    <property type="project" value="UniProtKB-SubCell"/>
</dbReference>
<evidence type="ECO:0000256" key="4">
    <source>
        <dbReference type="ARBA" id="ARBA00023136"/>
    </source>
</evidence>
<evidence type="ECO:0000256" key="3">
    <source>
        <dbReference type="ARBA" id="ARBA00022803"/>
    </source>
</evidence>
<evidence type="ECO:0000256" key="6">
    <source>
        <dbReference type="PROSITE-ProRule" id="PRU00339"/>
    </source>
</evidence>
<feature type="repeat" description="TPR" evidence="6">
    <location>
        <begin position="60"/>
        <end position="93"/>
    </location>
</feature>
<evidence type="ECO:0000256" key="5">
    <source>
        <dbReference type="ARBA" id="ARBA00023237"/>
    </source>
</evidence>
<dbReference type="Gene3D" id="3.30.1330.60">
    <property type="entry name" value="OmpA-like domain"/>
    <property type="match status" value="1"/>
</dbReference>
<dbReference type="Proteomes" id="UP000601055">
    <property type="component" value="Unassembled WGS sequence"/>
</dbReference>
<dbReference type="Pfam" id="PF07719">
    <property type="entry name" value="TPR_2"/>
    <property type="match status" value="1"/>
</dbReference>
<comment type="subcellular location">
    <subcellularLocation>
        <location evidence="1">Cell outer membrane</location>
    </subcellularLocation>
</comment>
<dbReference type="Gene3D" id="2.60.40.1120">
    <property type="entry name" value="Carboxypeptidase-like, regulatory domain"/>
    <property type="match status" value="1"/>
</dbReference>
<evidence type="ECO:0000256" key="1">
    <source>
        <dbReference type="ARBA" id="ARBA00004442"/>
    </source>
</evidence>
<dbReference type="PANTHER" id="PTHR30329:SF21">
    <property type="entry name" value="LIPOPROTEIN YIAD-RELATED"/>
    <property type="match status" value="1"/>
</dbReference>
<dbReference type="SUPFAM" id="SSF103088">
    <property type="entry name" value="OmpA-like"/>
    <property type="match status" value="1"/>
</dbReference>
<dbReference type="InterPro" id="IPR006664">
    <property type="entry name" value="OMP_bac"/>
</dbReference>
<keyword evidence="3 6" id="KW-0802">TPR repeat</keyword>
<feature type="domain" description="OmpA-like" evidence="9">
    <location>
        <begin position="517"/>
        <end position="631"/>
    </location>
</feature>
<keyword evidence="2" id="KW-0677">Repeat</keyword>
<dbReference type="InterPro" id="IPR036737">
    <property type="entry name" value="OmpA-like_sf"/>
</dbReference>
<evidence type="ECO:0000313" key="10">
    <source>
        <dbReference type="EMBL" id="MBB2144957.1"/>
    </source>
</evidence>
<feature type="chain" id="PRO_5037863158" evidence="8">
    <location>
        <begin position="19"/>
        <end position="631"/>
    </location>
</feature>
<dbReference type="InterPro" id="IPR006665">
    <property type="entry name" value="OmpA-like"/>
</dbReference>
<dbReference type="RefSeq" id="WP_182921623.1">
    <property type="nucleotide sequence ID" value="NZ_WNXD01000001.1"/>
</dbReference>
<evidence type="ECO:0000256" key="7">
    <source>
        <dbReference type="PROSITE-ProRule" id="PRU00473"/>
    </source>
</evidence>
<dbReference type="PANTHER" id="PTHR30329">
    <property type="entry name" value="STATOR ELEMENT OF FLAGELLAR MOTOR COMPLEX"/>
    <property type="match status" value="1"/>
</dbReference>
<dbReference type="SMART" id="SM00028">
    <property type="entry name" value="TPR"/>
    <property type="match status" value="2"/>
</dbReference>
<dbReference type="InterPro" id="IPR013105">
    <property type="entry name" value="TPR_2"/>
</dbReference>
<dbReference type="Gene3D" id="1.25.40.10">
    <property type="entry name" value="Tetratricopeptide repeat domain"/>
    <property type="match status" value="1"/>
</dbReference>
<dbReference type="SUPFAM" id="SSF49464">
    <property type="entry name" value="Carboxypeptidase regulatory domain-like"/>
    <property type="match status" value="1"/>
</dbReference>
<dbReference type="PROSITE" id="PS50005">
    <property type="entry name" value="TPR"/>
    <property type="match status" value="1"/>
</dbReference>
<dbReference type="Gene3D" id="2.120.10.30">
    <property type="entry name" value="TolB, C-terminal domain"/>
    <property type="match status" value="1"/>
</dbReference>
<keyword evidence="11" id="KW-1185">Reference proteome</keyword>
<name>A0A923IWA1_9SPHI</name>
<dbReference type="InterPro" id="IPR050330">
    <property type="entry name" value="Bact_OuterMem_StrucFunc"/>
</dbReference>
<gene>
    <name evidence="10" type="ORF">GM921_05655</name>
</gene>
<evidence type="ECO:0000256" key="8">
    <source>
        <dbReference type="SAM" id="SignalP"/>
    </source>
</evidence>
<dbReference type="InterPro" id="IPR011042">
    <property type="entry name" value="6-blade_b-propeller_TolB-like"/>
</dbReference>
<organism evidence="10 11">
    <name type="scientific">Pedobacter planticolens</name>
    <dbReference type="NCBI Taxonomy" id="2679964"/>
    <lineage>
        <taxon>Bacteria</taxon>
        <taxon>Pseudomonadati</taxon>
        <taxon>Bacteroidota</taxon>
        <taxon>Sphingobacteriia</taxon>
        <taxon>Sphingobacteriales</taxon>
        <taxon>Sphingobacteriaceae</taxon>
        <taxon>Pedobacter</taxon>
    </lineage>
</organism>
<sequence length="631" mass="71670">MNKYWIFFLCWITFSASAQNSTNKKAQESFEDAQQYLRQNIYEDGIKYLDEAIKADPKFQLAYIQLGDVYRRLKNYPKAKENYRKAVSSAPTIEPRIYYVLAESELLSGDYANAKANFLLFQQKYTGSDQDFINKTKKYLLDCDFAITAIKTPTKYEPINMGFYVNSANRDYFPALTADGETLIFTRVTNGNEDFFISTKKDKEWQKAQPLSDKINTPNFNEGAQSISPDGKYIFFTGCNRPDGLGRCDIYVSRKEGNDWGKAVNLGKTINSEYWDSQPSISADGNTLYFVSNRPGGIGGYDIWKSNLTEEGKWTDPVNLGPKINTPYDENTPFIHADGKTLYFSSDGWPGFGNKDIFYSRMADNGEFSTPTNLGYPINTYNEEIGLIVSADGSEGLFSANIEGGGFGDLDIYHFKLPEKAKPLPVTYVKGIVRDKETKSLLEANVLVIDLKTNTPVFNDFTSKETGDFLAVMPIGSEYSFNVEADGYLFNSQHFTLNKTNTNEPYQIEILLDKFKVGSDVILKNIFFETNKYELLPPSIVELNILTDLLKKYEHVSIEIQGHTDNVGVAKQNEILSENRAKAVYDYLINNGIDKKRLTFKGYGETKPRYDNTTEEGRQQNRRTEFTIIKI</sequence>
<dbReference type="AlphaFoldDB" id="A0A923IWA1"/>
<comment type="caution">
    <text evidence="10">The sequence shown here is derived from an EMBL/GenBank/DDBJ whole genome shotgun (WGS) entry which is preliminary data.</text>
</comment>
<accession>A0A923IWA1</accession>
<dbReference type="SUPFAM" id="SSF48452">
    <property type="entry name" value="TPR-like"/>
    <property type="match status" value="1"/>
</dbReference>
<reference evidence="10" key="1">
    <citation type="submission" date="2019-11" db="EMBL/GenBank/DDBJ databases">
        <title>Description of Pedobacter sp. LMG 31464T.</title>
        <authorList>
            <person name="Carlier A."/>
            <person name="Qi S."/>
            <person name="Vandamme P."/>
        </authorList>
    </citation>
    <scope>NUCLEOTIDE SEQUENCE</scope>
    <source>
        <strain evidence="10">LMG 31464</strain>
    </source>
</reference>
<proteinExistence type="predicted"/>
<dbReference type="EMBL" id="WNXD01000001">
    <property type="protein sequence ID" value="MBB2144957.1"/>
    <property type="molecule type" value="Genomic_DNA"/>
</dbReference>
<protein>
    <submittedName>
        <fullName evidence="10">OmpA family protein</fullName>
    </submittedName>
</protein>